<dbReference type="InterPro" id="IPR001173">
    <property type="entry name" value="Glyco_trans_2-like"/>
</dbReference>
<proteinExistence type="predicted"/>
<dbReference type="InterPro" id="IPR029044">
    <property type="entry name" value="Nucleotide-diphossugar_trans"/>
</dbReference>
<dbReference type="Pfam" id="PF00535">
    <property type="entry name" value="Glycos_transf_2"/>
    <property type="match status" value="1"/>
</dbReference>
<dbReference type="SUPFAM" id="SSF53448">
    <property type="entry name" value="Nucleotide-diphospho-sugar transferases"/>
    <property type="match status" value="1"/>
</dbReference>
<protein>
    <submittedName>
        <fullName evidence="2">Glycosyl transferase family 2</fullName>
    </submittedName>
</protein>
<gene>
    <name evidence="2" type="ORF">AWB82_06290</name>
</gene>
<dbReference type="Proteomes" id="UP000054596">
    <property type="component" value="Unassembled WGS sequence"/>
</dbReference>
<dbReference type="CDD" id="cd00761">
    <property type="entry name" value="Glyco_tranf_GTA_type"/>
    <property type="match status" value="1"/>
</dbReference>
<dbReference type="STRING" id="1777143.AWB82_06290"/>
<evidence type="ECO:0000313" key="3">
    <source>
        <dbReference type="Proteomes" id="UP000054596"/>
    </source>
</evidence>
<evidence type="ECO:0000259" key="1">
    <source>
        <dbReference type="Pfam" id="PF00535"/>
    </source>
</evidence>
<dbReference type="Gene3D" id="3.40.50.2000">
    <property type="entry name" value="Glycogen Phosphorylase B"/>
    <property type="match status" value="1"/>
</dbReference>
<feature type="domain" description="Glycosyltransferase 2-like" evidence="1">
    <location>
        <begin position="419"/>
        <end position="547"/>
    </location>
</feature>
<sequence>MNRLRVFVTREIYPFTAGGIGRVVANMLTTQPPADGSRMAVLYLGEPLDPARFALTYPGVLLLNAPAAGYLERDGASSYPPVKCYTTSPLHAESVRAMQALKHMEREHGPIEYIEFPDWGGAAFATCQEKKLGVAFADAVIAVRLHTADSLLSRYELRVIDASSIALYDLERKALMDCDRIVAQLAPVAEVMREFFDIDPQPWAEKLHVHAPPVLLDHGPSPARSITPQLDTPIVFSSKIQHCKRPDVFVRGVCGFLRANPGYTGRVIFLAHAFSSDYAERMRALIPEDLKYRFTYVSDASQLERHQIIQRSVCVFPTVFEAFCLAAYEASLSGAVCVLNAGNPAFGEGTPWKDGENCCKFDGFTDDLANVLGKIFAAPRAYDVVAIPEARRPYELPAAQSPTATAAATAAAPEYPLVSVLVTHCNLGRYLRETLDSVVASDYPNLEIVVVDDASTEDVSLAVIESLDRAKADGLTVVRRSHNAGLSAARNLAAKVAKGQYVIPLDADDLIHPSFISVAVRALERHAKYDFVVPTAGYFVDADITRLMVEGCRDSIVFVGDARASGLLKNRFSTATMLTRRAVLVDLKYNEELTAYEDWDLYQRAVIQGKRFLVTNDINFYYRHRPDSMNHNPQKALQEKLLWHDVLRMRSLKIGAIEIPGYVAVMGAVLPGAAEVDSERVARLEAELDAYRRSEVVFASLRVAHFLQARAPWALNAGRRVARAMWQLVR</sequence>
<comment type="caution">
    <text evidence="2">The sequence shown here is derived from an EMBL/GenBank/DDBJ whole genome shotgun (WGS) entry which is preliminary data.</text>
</comment>
<dbReference type="AlphaFoldDB" id="A0A158D7D4"/>
<dbReference type="PANTHER" id="PTHR43685">
    <property type="entry name" value="GLYCOSYLTRANSFERASE"/>
    <property type="match status" value="1"/>
</dbReference>
<dbReference type="SUPFAM" id="SSF53756">
    <property type="entry name" value="UDP-Glycosyltransferase/glycogen phosphorylase"/>
    <property type="match status" value="1"/>
</dbReference>
<dbReference type="Gene3D" id="3.90.550.10">
    <property type="entry name" value="Spore Coat Polysaccharide Biosynthesis Protein SpsA, Chain A"/>
    <property type="match status" value="1"/>
</dbReference>
<organism evidence="2 3">
    <name type="scientific">Caballeronia glebae</name>
    <dbReference type="NCBI Taxonomy" id="1777143"/>
    <lineage>
        <taxon>Bacteria</taxon>
        <taxon>Pseudomonadati</taxon>
        <taxon>Pseudomonadota</taxon>
        <taxon>Betaproteobacteria</taxon>
        <taxon>Burkholderiales</taxon>
        <taxon>Burkholderiaceae</taxon>
        <taxon>Caballeronia</taxon>
    </lineage>
</organism>
<reference evidence="2" key="1">
    <citation type="submission" date="2016-01" db="EMBL/GenBank/DDBJ databases">
        <authorList>
            <person name="Peeters C."/>
        </authorList>
    </citation>
    <scope>NUCLEOTIDE SEQUENCE [LARGE SCALE GENOMIC DNA]</scope>
    <source>
        <strain evidence="2">LMG 29325</strain>
    </source>
</reference>
<dbReference type="PANTHER" id="PTHR43685:SF2">
    <property type="entry name" value="GLYCOSYLTRANSFERASE 2-LIKE DOMAIN-CONTAINING PROTEIN"/>
    <property type="match status" value="1"/>
</dbReference>
<name>A0A158D7D4_9BURK</name>
<dbReference type="RefSeq" id="WP_235023516.1">
    <property type="nucleotide sequence ID" value="NZ_FCOJ02000070.1"/>
</dbReference>
<dbReference type="EMBL" id="FCOJ02000070">
    <property type="protein sequence ID" value="SAK89697.1"/>
    <property type="molecule type" value="Genomic_DNA"/>
</dbReference>
<evidence type="ECO:0000313" key="2">
    <source>
        <dbReference type="EMBL" id="SAK89697.1"/>
    </source>
</evidence>
<dbReference type="InterPro" id="IPR050834">
    <property type="entry name" value="Glycosyltransf_2"/>
</dbReference>
<dbReference type="GO" id="GO:0016740">
    <property type="term" value="F:transferase activity"/>
    <property type="evidence" value="ECO:0007669"/>
    <property type="project" value="UniProtKB-KW"/>
</dbReference>
<accession>A0A158D7D4</accession>
<keyword evidence="3" id="KW-1185">Reference proteome</keyword>
<keyword evidence="2" id="KW-0808">Transferase</keyword>